<proteinExistence type="predicted"/>
<dbReference type="EMBL" id="CP159279">
    <property type="protein sequence ID" value="XCH10026.1"/>
    <property type="molecule type" value="Genomic_DNA"/>
</dbReference>
<name>A0AAU8EMC2_9MICC</name>
<accession>A0AAU8EMC2</accession>
<organism evidence="2">
    <name type="scientific">Arthrobacter sp. K5</name>
    <dbReference type="NCBI Taxonomy" id="2839623"/>
    <lineage>
        <taxon>Bacteria</taxon>
        <taxon>Bacillati</taxon>
        <taxon>Actinomycetota</taxon>
        <taxon>Actinomycetes</taxon>
        <taxon>Micrococcales</taxon>
        <taxon>Micrococcaceae</taxon>
        <taxon>Arthrobacter</taxon>
    </lineage>
</organism>
<dbReference type="AlphaFoldDB" id="A0AAU8EMC2"/>
<gene>
    <name evidence="2" type="ORF">ABRP34_14380</name>
</gene>
<reference evidence="2" key="1">
    <citation type="submission" date="2024-06" db="EMBL/GenBank/DDBJ databases">
        <title>Biodegradation of dimethachlon by Arthrobacter sp. K5: mechanistic insights and ecological implications.</title>
        <authorList>
            <person name="Hu S."/>
            <person name="Lu P."/>
        </authorList>
    </citation>
    <scope>NUCLEOTIDE SEQUENCE</scope>
    <source>
        <strain evidence="2">K5</strain>
    </source>
</reference>
<dbReference type="PANTHER" id="PTHR35525">
    <property type="entry name" value="BLL6575 PROTEIN"/>
    <property type="match status" value="1"/>
</dbReference>
<dbReference type="SUPFAM" id="SSF160904">
    <property type="entry name" value="Jann2411-like"/>
    <property type="match status" value="1"/>
</dbReference>
<dbReference type="InterPro" id="IPR023286">
    <property type="entry name" value="ABATE_dom_sf"/>
</dbReference>
<evidence type="ECO:0000313" key="2">
    <source>
        <dbReference type="EMBL" id="XCH10026.1"/>
    </source>
</evidence>
<dbReference type="PANTHER" id="PTHR35525:SF3">
    <property type="entry name" value="BLL6575 PROTEIN"/>
    <property type="match status" value="1"/>
</dbReference>
<dbReference type="RefSeq" id="WP_353710699.1">
    <property type="nucleotide sequence ID" value="NZ_CP159279.1"/>
</dbReference>
<feature type="domain" description="Zinc finger CGNR" evidence="1">
    <location>
        <begin position="141"/>
        <end position="182"/>
    </location>
</feature>
<dbReference type="InterPro" id="IPR021005">
    <property type="entry name" value="Znf_CGNR"/>
</dbReference>
<sequence length="185" mass="20375">MSALAPLVGEPLALDLVNTRYAHGDFLVTPEDLSAWLALQADRCPEGLSGNIGPAELAVVRCVRDRSARAIECARRETPLGHDDLDAINQMLRGSPCILELVDGPDGPTANRRRLGSAAERLAAWLAEGVVELLTDPAVARIRQCEAEDCVLLFLPSNPRRRWCSRTRCGNRMRVARHYQRRKAG</sequence>
<dbReference type="Pfam" id="PF07336">
    <property type="entry name" value="ABATE"/>
    <property type="match status" value="1"/>
</dbReference>
<protein>
    <submittedName>
        <fullName evidence="2">ABATE domain-containing protein</fullName>
    </submittedName>
</protein>
<dbReference type="InterPro" id="IPR010852">
    <property type="entry name" value="ABATE"/>
</dbReference>
<dbReference type="Gene3D" id="1.10.3300.10">
    <property type="entry name" value="Jann2411-like domain"/>
    <property type="match status" value="1"/>
</dbReference>
<evidence type="ECO:0000259" key="1">
    <source>
        <dbReference type="Pfam" id="PF11706"/>
    </source>
</evidence>
<dbReference type="Pfam" id="PF11706">
    <property type="entry name" value="zf-CGNR"/>
    <property type="match status" value="1"/>
</dbReference>